<evidence type="ECO:0000259" key="1">
    <source>
        <dbReference type="Pfam" id="PF04480"/>
    </source>
</evidence>
<dbReference type="EMBL" id="VIFX01000040">
    <property type="protein sequence ID" value="TQR83737.1"/>
    <property type="molecule type" value="Genomic_DNA"/>
</dbReference>
<evidence type="ECO:0000313" key="2">
    <source>
        <dbReference type="EMBL" id="TQR83737.1"/>
    </source>
</evidence>
<accession>A0A544VUT3</accession>
<dbReference type="AlphaFoldDB" id="A0A544VUT3"/>
<keyword evidence="3" id="KW-1185">Reference proteome</keyword>
<reference evidence="2 3" key="1">
    <citation type="submission" date="2018-10" db="EMBL/GenBank/DDBJ databases">
        <title>Draft genome of Mycobacterium hodleri strain B.</title>
        <authorList>
            <person name="Amande T.J."/>
            <person name="Mcgenity T.J."/>
        </authorList>
    </citation>
    <scope>NUCLEOTIDE SEQUENCE [LARGE SCALE GENOMIC DNA]</scope>
    <source>
        <strain evidence="2 3">B</strain>
    </source>
</reference>
<evidence type="ECO:0000313" key="3">
    <source>
        <dbReference type="Proteomes" id="UP000315759"/>
    </source>
</evidence>
<dbReference type="Gene3D" id="3.40.960.10">
    <property type="entry name" value="VSR Endonuclease"/>
    <property type="match status" value="1"/>
</dbReference>
<proteinExistence type="predicted"/>
<sequence>MPDDWWVSDRLVVATEAVADGSLTRRDLRRSYTKLHRNVYVRSGVELTAVDRGRAAWLWSGRHATLVGHSAAALLGSRWVPHDAPVEIVHSRRPPPNGITVRSYELREDEVRRVGEIACTTVARTAYDLGRRLPLESAVIRVDALLNATAVTAQAVELVARMHPGARGVRRLQRVMDLVDAGSESQQETRLRLLLVRSDLPRPATQIPILDDRGRVVRRVDMGWAECKVGVEYDGEQHWTGPDAYANDIDRLEFLAARGWCIVRVSARQLRYEQARVVRRVRLALRERGFTG</sequence>
<organism evidence="2 3">
    <name type="scientific">Mycolicibacterium hodleri</name>
    <dbReference type="NCBI Taxonomy" id="49897"/>
    <lineage>
        <taxon>Bacteria</taxon>
        <taxon>Bacillati</taxon>
        <taxon>Actinomycetota</taxon>
        <taxon>Actinomycetes</taxon>
        <taxon>Mycobacteriales</taxon>
        <taxon>Mycobacteriaceae</taxon>
        <taxon>Mycolicibacterium</taxon>
    </lineage>
</organism>
<name>A0A544VUT3_9MYCO</name>
<dbReference type="SUPFAM" id="SSF52980">
    <property type="entry name" value="Restriction endonuclease-like"/>
    <property type="match status" value="1"/>
</dbReference>
<comment type="caution">
    <text evidence="2">The sequence shown here is derived from an EMBL/GenBank/DDBJ whole genome shotgun (WGS) entry which is preliminary data.</text>
</comment>
<dbReference type="InterPro" id="IPR007569">
    <property type="entry name" value="DUF559"/>
</dbReference>
<dbReference type="Proteomes" id="UP000315759">
    <property type="component" value="Unassembled WGS sequence"/>
</dbReference>
<dbReference type="Pfam" id="PF04480">
    <property type="entry name" value="DUF559"/>
    <property type="match status" value="1"/>
</dbReference>
<feature type="domain" description="DUF559" evidence="1">
    <location>
        <begin position="220"/>
        <end position="285"/>
    </location>
</feature>
<protein>
    <submittedName>
        <fullName evidence="2">DUF559 domain-containing protein</fullName>
    </submittedName>
</protein>
<gene>
    <name evidence="2" type="ORF">D8S82_25515</name>
</gene>
<dbReference type="InterPro" id="IPR011335">
    <property type="entry name" value="Restrct_endonuc-II-like"/>
</dbReference>